<name>A0AAV4NII7_CAEEX</name>
<protein>
    <submittedName>
        <fullName evidence="1">Uncharacterized protein</fullName>
    </submittedName>
</protein>
<organism evidence="1 2">
    <name type="scientific">Caerostris extrusa</name>
    <name type="common">Bark spider</name>
    <name type="synonym">Caerostris bankana</name>
    <dbReference type="NCBI Taxonomy" id="172846"/>
    <lineage>
        <taxon>Eukaryota</taxon>
        <taxon>Metazoa</taxon>
        <taxon>Ecdysozoa</taxon>
        <taxon>Arthropoda</taxon>
        <taxon>Chelicerata</taxon>
        <taxon>Arachnida</taxon>
        <taxon>Araneae</taxon>
        <taxon>Araneomorphae</taxon>
        <taxon>Entelegynae</taxon>
        <taxon>Araneoidea</taxon>
        <taxon>Araneidae</taxon>
        <taxon>Caerostris</taxon>
    </lineage>
</organism>
<evidence type="ECO:0000313" key="2">
    <source>
        <dbReference type="Proteomes" id="UP001054945"/>
    </source>
</evidence>
<dbReference type="Proteomes" id="UP001054945">
    <property type="component" value="Unassembled WGS sequence"/>
</dbReference>
<sequence length="102" mass="11858">MKAEIFIKLFIPLAVRRRWSRLRTSRAKATVWPTVSEINFLHAGWIRANCDGNLVHVNSSKRLKKVAPEVRGRLAKIAFNDVTVWHLKWAAMKQRIKGVIFH</sequence>
<gene>
    <name evidence="1" type="ORF">CEXT_277751</name>
</gene>
<keyword evidence="2" id="KW-1185">Reference proteome</keyword>
<evidence type="ECO:0000313" key="1">
    <source>
        <dbReference type="EMBL" id="GIX83766.1"/>
    </source>
</evidence>
<dbReference type="AlphaFoldDB" id="A0AAV4NII7"/>
<comment type="caution">
    <text evidence="1">The sequence shown here is derived from an EMBL/GenBank/DDBJ whole genome shotgun (WGS) entry which is preliminary data.</text>
</comment>
<dbReference type="EMBL" id="BPLR01020902">
    <property type="protein sequence ID" value="GIX83766.1"/>
    <property type="molecule type" value="Genomic_DNA"/>
</dbReference>
<proteinExistence type="predicted"/>
<accession>A0AAV4NII7</accession>
<reference evidence="1 2" key="1">
    <citation type="submission" date="2021-06" db="EMBL/GenBank/DDBJ databases">
        <title>Caerostris extrusa draft genome.</title>
        <authorList>
            <person name="Kono N."/>
            <person name="Arakawa K."/>
        </authorList>
    </citation>
    <scope>NUCLEOTIDE SEQUENCE [LARGE SCALE GENOMIC DNA]</scope>
</reference>